<comment type="caution">
    <text evidence="11">The sequence shown here is derived from an EMBL/GenBank/DDBJ whole genome shotgun (WGS) entry which is preliminary data.</text>
</comment>
<dbReference type="PROSITE" id="PS50142">
    <property type="entry name" value="RNASE_3_2"/>
    <property type="match status" value="1"/>
</dbReference>
<dbReference type="InterPro" id="IPR000999">
    <property type="entry name" value="RNase_III_dom"/>
</dbReference>
<protein>
    <recommendedName>
        <fullName evidence="8">Ribonuclease 3</fullName>
        <ecNumber evidence="8">3.1.26.3</ecNumber>
    </recommendedName>
    <alternativeName>
        <fullName evidence="8">Ribonuclease III</fullName>
        <shortName evidence="8">RNase III</shortName>
    </alternativeName>
</protein>
<evidence type="ECO:0000256" key="6">
    <source>
        <dbReference type="ARBA" id="ARBA00022801"/>
    </source>
</evidence>
<dbReference type="NCBIfam" id="TIGR02191">
    <property type="entry name" value="RNaseIII"/>
    <property type="match status" value="1"/>
</dbReference>
<dbReference type="GO" id="GO:0004525">
    <property type="term" value="F:ribonuclease III activity"/>
    <property type="evidence" value="ECO:0007669"/>
    <property type="project" value="UniProtKB-EC"/>
</dbReference>
<keyword evidence="8" id="KW-0963">Cytoplasm</keyword>
<dbReference type="CDD" id="cd00593">
    <property type="entry name" value="RIBOc"/>
    <property type="match status" value="1"/>
</dbReference>
<keyword evidence="8" id="KW-0819">tRNA processing</keyword>
<evidence type="ECO:0000256" key="7">
    <source>
        <dbReference type="ARBA" id="ARBA00022884"/>
    </source>
</evidence>
<dbReference type="Pfam" id="PF00035">
    <property type="entry name" value="dsrm"/>
    <property type="match status" value="1"/>
</dbReference>
<evidence type="ECO:0000256" key="4">
    <source>
        <dbReference type="ARBA" id="ARBA00022722"/>
    </source>
</evidence>
<dbReference type="Proteomes" id="UP001168167">
    <property type="component" value="Unassembled WGS sequence"/>
</dbReference>
<comment type="subcellular location">
    <subcellularLocation>
        <location evidence="8">Cytoplasm</location>
    </subcellularLocation>
</comment>
<dbReference type="Gene3D" id="1.10.1520.10">
    <property type="entry name" value="Ribonuclease III domain"/>
    <property type="match status" value="1"/>
</dbReference>
<reference evidence="11" key="2">
    <citation type="journal article" date="2023" name="Microbiome">
        <title>Synthase-selected sorting approach identifies a beta-lactone synthase in a nudibranch symbiotic bacterium.</title>
        <authorList>
            <person name="Dzunkova M."/>
            <person name="La Clair J.J."/>
            <person name="Tyml T."/>
            <person name="Doud D."/>
            <person name="Schulz F."/>
            <person name="Piquer-Esteban S."/>
            <person name="Porcel Sanchis D."/>
            <person name="Osborn A."/>
            <person name="Robinson D."/>
            <person name="Louie K.B."/>
            <person name="Bowen B.P."/>
            <person name="Bowers R.M."/>
            <person name="Lee J."/>
            <person name="Arnau V."/>
            <person name="Diaz-Villanueva W."/>
            <person name="Stepanauskas R."/>
            <person name="Gosliner T."/>
            <person name="Date S.V."/>
            <person name="Northen T.R."/>
            <person name="Cheng J.F."/>
            <person name="Burkart M.D."/>
            <person name="Woyke T."/>
        </authorList>
    </citation>
    <scope>NUCLEOTIDE SEQUENCE</scope>
    <source>
        <strain evidence="11">Df01</strain>
    </source>
</reference>
<keyword evidence="8" id="KW-0479">Metal-binding</keyword>
<name>A0ABT7QK47_9GAMM</name>
<feature type="domain" description="RNase III" evidence="10">
    <location>
        <begin position="14"/>
        <end position="124"/>
    </location>
</feature>
<dbReference type="InterPro" id="IPR036389">
    <property type="entry name" value="RNase_III_sf"/>
</dbReference>
<keyword evidence="6 8" id="KW-0378">Hydrolase</keyword>
<evidence type="ECO:0000256" key="8">
    <source>
        <dbReference type="HAMAP-Rule" id="MF_00104"/>
    </source>
</evidence>
<sequence>MANKLPSRVLPHCFADTALEKQAFTHISVGGAHNERLEWLGDALLDLLVGRLLFERYPDWSEGVLSQARSQLVNGDALAVLAQQIGLPARLILGAPAKVDGRRQYSILAGVLEAYMAAVYLDGGYETAMAVTAELFAEPLARVGDMRAKNANLLKDAKTRLQEYLQNRKQAVPKYETVARGGKAHNPFFVVKCRLPNGKTVTTVASNRREAEKTAAGCLLAALTV</sequence>
<dbReference type="SMART" id="SM00358">
    <property type="entry name" value="DSRM"/>
    <property type="match status" value="1"/>
</dbReference>
<keyword evidence="8" id="KW-0699">rRNA-binding</keyword>
<dbReference type="Gene3D" id="3.30.160.20">
    <property type="match status" value="1"/>
</dbReference>
<comment type="catalytic activity">
    <reaction evidence="1 8">
        <text>Endonucleolytic cleavage to 5'-phosphomonoester.</text>
        <dbReference type="EC" id="3.1.26.3"/>
    </reaction>
</comment>
<dbReference type="InterPro" id="IPR011907">
    <property type="entry name" value="RNase_III"/>
</dbReference>
<keyword evidence="4 8" id="KW-0540">Nuclease</keyword>
<dbReference type="EMBL" id="JANQAO010000001">
    <property type="protein sequence ID" value="MDM5146805.1"/>
    <property type="molecule type" value="Genomic_DNA"/>
</dbReference>
<evidence type="ECO:0000256" key="3">
    <source>
        <dbReference type="ARBA" id="ARBA00022664"/>
    </source>
</evidence>
<comment type="similarity">
    <text evidence="2">Belongs to the ribonuclease III family.</text>
</comment>
<evidence type="ECO:0000256" key="5">
    <source>
        <dbReference type="ARBA" id="ARBA00022759"/>
    </source>
</evidence>
<dbReference type="PROSITE" id="PS50137">
    <property type="entry name" value="DS_RBD"/>
    <property type="match status" value="1"/>
</dbReference>
<evidence type="ECO:0000313" key="12">
    <source>
        <dbReference type="Proteomes" id="UP001168167"/>
    </source>
</evidence>
<dbReference type="SUPFAM" id="SSF69065">
    <property type="entry name" value="RNase III domain-like"/>
    <property type="match status" value="1"/>
</dbReference>
<comment type="cofactor">
    <cofactor evidence="8">
        <name>Mg(2+)</name>
        <dbReference type="ChEBI" id="CHEBI:18420"/>
    </cofactor>
</comment>
<reference evidence="11" key="1">
    <citation type="submission" date="2022-08" db="EMBL/GenBank/DDBJ databases">
        <authorList>
            <person name="Dzunkova M."/>
            <person name="La Clair J."/>
            <person name="Tyml T."/>
            <person name="Doud D."/>
            <person name="Schulz F."/>
            <person name="Piquer S."/>
            <person name="Porcel Sanchis D."/>
            <person name="Osborn A."/>
            <person name="Robinson D."/>
            <person name="Louie K.B."/>
            <person name="Bowen B.P."/>
            <person name="Bowers R."/>
            <person name="Lee J."/>
            <person name="Arnau Llombart V."/>
            <person name="Diaz Villanueva W."/>
            <person name="Gosliner T."/>
            <person name="Northen T."/>
            <person name="Cheng J.-F."/>
            <person name="Burkart M.D."/>
            <person name="Woyke T."/>
        </authorList>
    </citation>
    <scope>NUCLEOTIDE SEQUENCE</scope>
    <source>
        <strain evidence="11">Df01</strain>
    </source>
</reference>
<proteinExistence type="inferred from homology"/>
<keyword evidence="7 8" id="KW-0694">RNA-binding</keyword>
<dbReference type="HAMAP" id="MF_00104">
    <property type="entry name" value="RNase_III"/>
    <property type="match status" value="1"/>
</dbReference>
<feature type="binding site" evidence="8">
    <location>
        <position position="113"/>
    </location>
    <ligand>
        <name>Mg(2+)</name>
        <dbReference type="ChEBI" id="CHEBI:18420"/>
    </ligand>
</feature>
<feature type="binding site" evidence="8">
    <location>
        <position position="38"/>
    </location>
    <ligand>
        <name>Mg(2+)</name>
        <dbReference type="ChEBI" id="CHEBI:18420"/>
    </ligand>
</feature>
<evidence type="ECO:0000256" key="2">
    <source>
        <dbReference type="ARBA" id="ARBA00010183"/>
    </source>
</evidence>
<keyword evidence="3 8" id="KW-0507">mRNA processing</keyword>
<dbReference type="SMART" id="SM00535">
    <property type="entry name" value="RIBOc"/>
    <property type="match status" value="1"/>
</dbReference>
<dbReference type="PROSITE" id="PS00517">
    <property type="entry name" value="RNASE_3_1"/>
    <property type="match status" value="1"/>
</dbReference>
<evidence type="ECO:0000256" key="1">
    <source>
        <dbReference type="ARBA" id="ARBA00000109"/>
    </source>
</evidence>
<keyword evidence="8" id="KW-0460">Magnesium</keyword>
<comment type="subunit">
    <text evidence="8">Homodimer.</text>
</comment>
<keyword evidence="12" id="KW-1185">Reference proteome</keyword>
<comment type="function">
    <text evidence="8">Digests double-stranded RNA. Involved in the processing of primary rRNA transcript to yield the immediate precursors to the large and small rRNAs (23S and 16S). Processes some mRNAs, and tRNAs when they are encoded in the rRNA operon. Processes pre-crRNA and tracrRNA of type II CRISPR loci if present in the organism.</text>
</comment>
<dbReference type="EC" id="3.1.26.3" evidence="8"/>
<dbReference type="Pfam" id="PF14622">
    <property type="entry name" value="Ribonucleas_3_3"/>
    <property type="match status" value="1"/>
</dbReference>
<gene>
    <name evidence="8 11" type="primary">rnc</name>
    <name evidence="11" type="ORF">NQX30_00165</name>
</gene>
<evidence type="ECO:0000259" key="10">
    <source>
        <dbReference type="PROSITE" id="PS50142"/>
    </source>
</evidence>
<keyword evidence="5 8" id="KW-0255">Endonuclease</keyword>
<dbReference type="InterPro" id="IPR014720">
    <property type="entry name" value="dsRBD_dom"/>
</dbReference>
<dbReference type="CDD" id="cd10845">
    <property type="entry name" value="DSRM_RNAse_III_family"/>
    <property type="match status" value="1"/>
</dbReference>
<evidence type="ECO:0000259" key="9">
    <source>
        <dbReference type="PROSITE" id="PS50137"/>
    </source>
</evidence>
<organism evidence="11 12">
    <name type="scientific">Candidatus Doriopsillibacter californiensis</name>
    <dbReference type="NCBI Taxonomy" id="2970740"/>
    <lineage>
        <taxon>Bacteria</taxon>
        <taxon>Pseudomonadati</taxon>
        <taxon>Pseudomonadota</taxon>
        <taxon>Gammaproteobacteria</taxon>
        <taxon>Candidatus Tethybacterales</taxon>
        <taxon>Candidatus Persebacteraceae</taxon>
        <taxon>Candidatus Doriopsillibacter</taxon>
    </lineage>
</organism>
<keyword evidence="8" id="KW-0698">rRNA processing</keyword>
<dbReference type="PANTHER" id="PTHR11207:SF0">
    <property type="entry name" value="RIBONUCLEASE 3"/>
    <property type="match status" value="1"/>
</dbReference>
<dbReference type="SUPFAM" id="SSF54768">
    <property type="entry name" value="dsRNA-binding domain-like"/>
    <property type="match status" value="1"/>
</dbReference>
<evidence type="ECO:0000313" key="11">
    <source>
        <dbReference type="EMBL" id="MDM5146805.1"/>
    </source>
</evidence>
<feature type="active site" evidence="8">
    <location>
        <position position="42"/>
    </location>
</feature>
<feature type="domain" description="DRBM" evidence="9">
    <location>
        <begin position="156"/>
        <end position="225"/>
    </location>
</feature>
<dbReference type="PANTHER" id="PTHR11207">
    <property type="entry name" value="RIBONUCLEASE III"/>
    <property type="match status" value="1"/>
</dbReference>
<comment type="caution">
    <text evidence="8">Lacks conserved residue(s) required for the propagation of feature annotation.</text>
</comment>
<feature type="active site" evidence="8">
    <location>
        <position position="113"/>
    </location>
</feature>
<accession>A0ABT7QK47</accession>